<feature type="compositionally biased region" description="Basic and acidic residues" evidence="4">
    <location>
        <begin position="517"/>
        <end position="529"/>
    </location>
</feature>
<feature type="repeat" description="WD" evidence="3">
    <location>
        <begin position="140"/>
        <end position="172"/>
    </location>
</feature>
<reference evidence="5 6" key="1">
    <citation type="submission" date="2016-07" db="EMBL/GenBank/DDBJ databases">
        <title>Pervasive Adenine N6-methylation of Active Genes in Fungi.</title>
        <authorList>
            <consortium name="DOE Joint Genome Institute"/>
            <person name="Mondo S.J."/>
            <person name="Dannebaum R.O."/>
            <person name="Kuo R.C."/>
            <person name="Labutti K."/>
            <person name="Haridas S."/>
            <person name="Kuo A."/>
            <person name="Salamov A."/>
            <person name="Ahrendt S.R."/>
            <person name="Lipzen A."/>
            <person name="Sullivan W."/>
            <person name="Andreopoulos W.B."/>
            <person name="Clum A."/>
            <person name="Lindquist E."/>
            <person name="Daum C."/>
            <person name="Ramamoorthy G.K."/>
            <person name="Gryganskyi A."/>
            <person name="Culley D."/>
            <person name="Magnuson J.K."/>
            <person name="James T.Y."/>
            <person name="O'Malley M.A."/>
            <person name="Stajich J.E."/>
            <person name="Spatafora J.W."/>
            <person name="Visel A."/>
            <person name="Grigoriev I.V."/>
        </authorList>
    </citation>
    <scope>NUCLEOTIDE SEQUENCE [LARGE SCALE GENOMIC DNA]</scope>
    <source>
        <strain evidence="5 6">NRRL 2496</strain>
    </source>
</reference>
<evidence type="ECO:0000313" key="5">
    <source>
        <dbReference type="EMBL" id="ORY93643.1"/>
    </source>
</evidence>
<protein>
    <submittedName>
        <fullName evidence="5">WD40-repeat-containing domain protein</fullName>
    </submittedName>
</protein>
<feature type="compositionally biased region" description="Basic and acidic residues" evidence="4">
    <location>
        <begin position="52"/>
        <end position="67"/>
    </location>
</feature>
<dbReference type="GO" id="GO:0005634">
    <property type="term" value="C:nucleus"/>
    <property type="evidence" value="ECO:0007669"/>
    <property type="project" value="TreeGrafter"/>
</dbReference>
<dbReference type="EMBL" id="MCGN01000009">
    <property type="protein sequence ID" value="ORY93643.1"/>
    <property type="molecule type" value="Genomic_DNA"/>
</dbReference>
<comment type="caution">
    <text evidence="5">The sequence shown here is derived from an EMBL/GenBank/DDBJ whole genome shotgun (WGS) entry which is preliminary data.</text>
</comment>
<dbReference type="InterPro" id="IPR020472">
    <property type="entry name" value="WD40_PAC1"/>
</dbReference>
<dbReference type="InterPro" id="IPR051858">
    <property type="entry name" value="WD_repeat_GAD-1"/>
</dbReference>
<keyword evidence="2" id="KW-0677">Repeat</keyword>
<evidence type="ECO:0000256" key="3">
    <source>
        <dbReference type="PROSITE-ProRule" id="PRU00221"/>
    </source>
</evidence>
<feature type="region of interest" description="Disordered" evidence="4">
    <location>
        <begin position="504"/>
        <end position="542"/>
    </location>
</feature>
<dbReference type="OMA" id="KGDQYIT"/>
<organism evidence="5 6">
    <name type="scientific">Syncephalastrum racemosum</name>
    <name type="common">Filamentous fungus</name>
    <dbReference type="NCBI Taxonomy" id="13706"/>
    <lineage>
        <taxon>Eukaryota</taxon>
        <taxon>Fungi</taxon>
        <taxon>Fungi incertae sedis</taxon>
        <taxon>Mucoromycota</taxon>
        <taxon>Mucoromycotina</taxon>
        <taxon>Mucoromycetes</taxon>
        <taxon>Mucorales</taxon>
        <taxon>Syncephalastraceae</taxon>
        <taxon>Syncephalastrum</taxon>
    </lineage>
</organism>
<gene>
    <name evidence="5" type="ORF">BCR43DRAFT_527158</name>
</gene>
<dbReference type="STRING" id="13706.A0A1X2H5G9"/>
<feature type="compositionally biased region" description="Basic and acidic residues" evidence="4">
    <location>
        <begin position="603"/>
        <end position="613"/>
    </location>
</feature>
<evidence type="ECO:0000256" key="2">
    <source>
        <dbReference type="ARBA" id="ARBA00022737"/>
    </source>
</evidence>
<accession>A0A1X2H5G9</accession>
<dbReference type="SMART" id="SM00320">
    <property type="entry name" value="WD40"/>
    <property type="match status" value="6"/>
</dbReference>
<keyword evidence="6" id="KW-1185">Reference proteome</keyword>
<dbReference type="InParanoid" id="A0A1X2H5G9"/>
<dbReference type="PROSITE" id="PS50294">
    <property type="entry name" value="WD_REPEATS_REGION"/>
    <property type="match status" value="2"/>
</dbReference>
<dbReference type="InterPro" id="IPR001680">
    <property type="entry name" value="WD40_rpt"/>
</dbReference>
<feature type="region of interest" description="Disordered" evidence="4">
    <location>
        <begin position="586"/>
        <end position="613"/>
    </location>
</feature>
<dbReference type="GO" id="GO:0035861">
    <property type="term" value="C:site of double-strand break"/>
    <property type="evidence" value="ECO:0007669"/>
    <property type="project" value="TreeGrafter"/>
</dbReference>
<feature type="region of interest" description="Disordered" evidence="4">
    <location>
        <begin position="1"/>
        <end position="128"/>
    </location>
</feature>
<evidence type="ECO:0000256" key="4">
    <source>
        <dbReference type="SAM" id="MobiDB-lite"/>
    </source>
</evidence>
<feature type="compositionally biased region" description="Polar residues" evidence="4">
    <location>
        <begin position="16"/>
        <end position="32"/>
    </location>
</feature>
<dbReference type="AlphaFoldDB" id="A0A1X2H5G9"/>
<feature type="compositionally biased region" description="Acidic residues" evidence="4">
    <location>
        <begin position="105"/>
        <end position="127"/>
    </location>
</feature>
<dbReference type="PRINTS" id="PR00320">
    <property type="entry name" value="GPROTEINBRPT"/>
</dbReference>
<sequence length="613" mass="68598">MSDFGSNLSDFLPQSFGKSSRKPQQPAKSKSNPVDDDGMAALRDFLPTSFGKIEKSKNVSKQFEKTKRANTTSFESAVKDTELTRAKSTDKKNDISDNSKHDNNGGDDEEGDDDDDDDDSMDSDDEFDLKKLPITHQVDLKDHTRTVSALTLDPAGGRLISGGYDYDLKFWDFAGMNQSFRPFRSIEPCGGNQIHDVQYSLSGDSFLLISGTAQAKLFNRDGFETCEYIKGDPYIRDLRHTAGHVAALTSGAWHPTDKTTFATASQDGTLRIWDVERKRKQKVVIAYKSRERGGRSPATAIAYSPDATKLAGAFQDGTINIWPADGPYFRPQLSVNAHEKHTETSSLLFSRNGHTLVSRGGDDTVKVWDVRNFKQPVKTAYNLESINPETNVVFSPDEKLILTGTSVPKGQGNGQLVMLDRETLEVQRSIDVSQSSVVRVLWHPRINQIITGSQDGCVRVFYSPDYSDRGAKLCVVKEAKKAAVDDYEINRPVITPHALPMFKDTETRYSKRKKEKLRKDPKASHRPEMPVKGPGKGGRVGVNEQQMVIKGFSKDTTRDEDPREALLKYADLAEKEPMWVSNLYKDTQPNAVFQEEETEEDEGKEHANKKQRH</sequence>
<dbReference type="PANTHER" id="PTHR16017">
    <property type="entry name" value="GASTRULATION DEFECTIVE PROTEIN 1-RELATED"/>
    <property type="match status" value="1"/>
</dbReference>
<evidence type="ECO:0000256" key="1">
    <source>
        <dbReference type="ARBA" id="ARBA00022574"/>
    </source>
</evidence>
<dbReference type="InterPro" id="IPR015943">
    <property type="entry name" value="WD40/YVTN_repeat-like_dom_sf"/>
</dbReference>
<feature type="repeat" description="WD" evidence="3">
    <location>
        <begin position="337"/>
        <end position="372"/>
    </location>
</feature>
<dbReference type="OrthoDB" id="10264376at2759"/>
<dbReference type="FunCoup" id="A0A1X2H5G9">
    <property type="interactions" value="911"/>
</dbReference>
<feature type="repeat" description="WD" evidence="3">
    <location>
        <begin position="291"/>
        <end position="322"/>
    </location>
</feature>
<name>A0A1X2H5G9_SYNRA</name>
<dbReference type="Proteomes" id="UP000242180">
    <property type="component" value="Unassembled WGS sequence"/>
</dbReference>
<dbReference type="PANTHER" id="PTHR16017:SF0">
    <property type="entry name" value="WD REPEAT-CONTAINING PROTEIN 70"/>
    <property type="match status" value="1"/>
</dbReference>
<feature type="compositionally biased region" description="Basic and acidic residues" evidence="4">
    <location>
        <begin position="77"/>
        <end position="104"/>
    </location>
</feature>
<feature type="repeat" description="WD" evidence="3">
    <location>
        <begin position="241"/>
        <end position="283"/>
    </location>
</feature>
<dbReference type="PROSITE" id="PS50082">
    <property type="entry name" value="WD_REPEATS_2"/>
    <property type="match status" value="4"/>
</dbReference>
<proteinExistence type="predicted"/>
<dbReference type="InterPro" id="IPR036322">
    <property type="entry name" value="WD40_repeat_dom_sf"/>
</dbReference>
<evidence type="ECO:0000313" key="6">
    <source>
        <dbReference type="Proteomes" id="UP000242180"/>
    </source>
</evidence>
<dbReference type="Gene3D" id="2.130.10.10">
    <property type="entry name" value="YVTN repeat-like/Quinoprotein amine dehydrogenase"/>
    <property type="match status" value="3"/>
</dbReference>
<keyword evidence="1 3" id="KW-0853">WD repeat</keyword>
<dbReference type="SUPFAM" id="SSF50978">
    <property type="entry name" value="WD40 repeat-like"/>
    <property type="match status" value="1"/>
</dbReference>
<dbReference type="Pfam" id="PF00400">
    <property type="entry name" value="WD40"/>
    <property type="match status" value="5"/>
</dbReference>